<feature type="repeat" description="CHCR" evidence="7">
    <location>
        <begin position="1410"/>
        <end position="1553"/>
    </location>
</feature>
<dbReference type="Pfam" id="PF00637">
    <property type="entry name" value="Clathrin"/>
    <property type="match status" value="7"/>
</dbReference>
<dbReference type="InParanoid" id="A0A2K1KF09"/>
<reference evidence="9 11" key="1">
    <citation type="journal article" date="2008" name="Science">
        <title>The Physcomitrella genome reveals evolutionary insights into the conquest of land by plants.</title>
        <authorList>
            <person name="Rensing S."/>
            <person name="Lang D."/>
            <person name="Zimmer A."/>
            <person name="Terry A."/>
            <person name="Salamov A."/>
            <person name="Shapiro H."/>
            <person name="Nishiyama T."/>
            <person name="Perroud P.-F."/>
            <person name="Lindquist E."/>
            <person name="Kamisugi Y."/>
            <person name="Tanahashi T."/>
            <person name="Sakakibara K."/>
            <person name="Fujita T."/>
            <person name="Oishi K."/>
            <person name="Shin-I T."/>
            <person name="Kuroki Y."/>
            <person name="Toyoda A."/>
            <person name="Suzuki Y."/>
            <person name="Hashimoto A."/>
            <person name="Yamaguchi K."/>
            <person name="Sugano A."/>
            <person name="Kohara Y."/>
            <person name="Fujiyama A."/>
            <person name="Anterola A."/>
            <person name="Aoki S."/>
            <person name="Ashton N."/>
            <person name="Barbazuk W.B."/>
            <person name="Barker E."/>
            <person name="Bennetzen J."/>
            <person name="Bezanilla M."/>
            <person name="Blankenship R."/>
            <person name="Cho S.H."/>
            <person name="Dutcher S."/>
            <person name="Estelle M."/>
            <person name="Fawcett J.A."/>
            <person name="Gundlach H."/>
            <person name="Hanada K."/>
            <person name="Heyl A."/>
            <person name="Hicks K.A."/>
            <person name="Hugh J."/>
            <person name="Lohr M."/>
            <person name="Mayer K."/>
            <person name="Melkozernov A."/>
            <person name="Murata T."/>
            <person name="Nelson D."/>
            <person name="Pils B."/>
            <person name="Prigge M."/>
            <person name="Reiss B."/>
            <person name="Renner T."/>
            <person name="Rombauts S."/>
            <person name="Rushton P."/>
            <person name="Sanderfoot A."/>
            <person name="Schween G."/>
            <person name="Shiu S.-H."/>
            <person name="Stueber K."/>
            <person name="Theodoulou F.L."/>
            <person name="Tu H."/>
            <person name="Van de Peer Y."/>
            <person name="Verrier P.J."/>
            <person name="Waters E."/>
            <person name="Wood A."/>
            <person name="Yang L."/>
            <person name="Cove D."/>
            <person name="Cuming A."/>
            <person name="Hasebe M."/>
            <person name="Lucas S."/>
            <person name="Mishler D.B."/>
            <person name="Reski R."/>
            <person name="Grigoriev I."/>
            <person name="Quatrano R.S."/>
            <person name="Boore J.L."/>
        </authorList>
    </citation>
    <scope>NUCLEOTIDE SEQUENCE [LARGE SCALE GENOMIC DNA]</scope>
    <source>
        <strain evidence="10 11">cv. Gransden 2004</strain>
    </source>
</reference>
<dbReference type="InterPro" id="IPR000547">
    <property type="entry name" value="Clathrin_H-chain/VPS_repeat"/>
</dbReference>
<evidence type="ECO:0000256" key="1">
    <source>
        <dbReference type="ARBA" id="ARBA00009535"/>
    </source>
</evidence>
<dbReference type="InterPro" id="IPR016025">
    <property type="entry name" value="Clathrin_H-chain_N"/>
</dbReference>
<dbReference type="EMBL" id="ABEU02000006">
    <property type="protein sequence ID" value="PNR52339.1"/>
    <property type="molecule type" value="Genomic_DNA"/>
</dbReference>
<dbReference type="GO" id="GO:0030130">
    <property type="term" value="C:clathrin coat of trans-Golgi network vesicle"/>
    <property type="evidence" value="ECO:0007669"/>
    <property type="project" value="InterPro"/>
</dbReference>
<keyword evidence="3 6" id="KW-0472">Membrane</keyword>
<dbReference type="Pfam" id="PF09268">
    <property type="entry name" value="Clathrin-link"/>
    <property type="match status" value="1"/>
</dbReference>
<dbReference type="Gene3D" id="2.130.10.110">
    <property type="entry name" value="Clathrin heavy-chain terminal domain"/>
    <property type="match status" value="1"/>
</dbReference>
<dbReference type="Gene3D" id="1.25.40.730">
    <property type="match status" value="1"/>
</dbReference>
<dbReference type="Gramene" id="Pp3c6_9130V3.1">
    <property type="protein sequence ID" value="Pp3c6_9130V3.1"/>
    <property type="gene ID" value="Pp3c6_9130"/>
</dbReference>
<dbReference type="GO" id="GO:0006898">
    <property type="term" value="P:receptor-mediated endocytosis"/>
    <property type="evidence" value="ECO:0000318"/>
    <property type="project" value="GO_Central"/>
</dbReference>
<feature type="repeat" description="CHCR" evidence="7">
    <location>
        <begin position="818"/>
        <end position="957"/>
    </location>
</feature>
<evidence type="ECO:0000256" key="6">
    <source>
        <dbReference type="PIRNR" id="PIRNR002290"/>
    </source>
</evidence>
<dbReference type="STRING" id="3218.A0A2K1KF09"/>
<dbReference type="FunFam" id="1.25.40.10:FF:000005">
    <property type="entry name" value="Clathrin heavy chain"/>
    <property type="match status" value="1"/>
</dbReference>
<accession>A0A2K1KF09</accession>
<feature type="repeat" description="CHCR" evidence="7">
    <location>
        <begin position="522"/>
        <end position="668"/>
    </location>
</feature>
<dbReference type="FunFam" id="1.25.40.10:FF:000001">
    <property type="entry name" value="Clathrin heavy chain"/>
    <property type="match status" value="1"/>
</dbReference>
<dbReference type="SUPFAM" id="SSF48371">
    <property type="entry name" value="ARM repeat"/>
    <property type="match status" value="5"/>
</dbReference>
<feature type="repeat" description="CHCR" evidence="7">
    <location>
        <begin position="671"/>
        <end position="813"/>
    </location>
</feature>
<dbReference type="GO" id="GO:0006886">
    <property type="term" value="P:intracellular protein transport"/>
    <property type="evidence" value="ECO:0007669"/>
    <property type="project" value="UniProtKB-UniRule"/>
</dbReference>
<comment type="subcellular location">
    <subcellularLocation>
        <location evidence="6">Cytoplasmic vesicle membrane</location>
        <topology evidence="6">Peripheral membrane protein</topology>
        <orientation evidence="6">Cytoplasmic side</orientation>
    </subcellularLocation>
    <subcellularLocation>
        <location evidence="6">Membrane</location>
        <location evidence="6">Coated pit</location>
        <topology evidence="6">Peripheral membrane protein</topology>
        <orientation evidence="6">Cytoplasmic side</orientation>
    </subcellularLocation>
</comment>
<feature type="repeat" description="CHCR" evidence="7">
    <location>
        <begin position="1261"/>
        <end position="1407"/>
    </location>
</feature>
<dbReference type="InterPro" id="IPR011990">
    <property type="entry name" value="TPR-like_helical_dom_sf"/>
</dbReference>
<reference evidence="9 11" key="2">
    <citation type="journal article" date="2018" name="Plant J.">
        <title>The Physcomitrella patens chromosome-scale assembly reveals moss genome structure and evolution.</title>
        <authorList>
            <person name="Lang D."/>
            <person name="Ullrich K.K."/>
            <person name="Murat F."/>
            <person name="Fuchs J."/>
            <person name="Jenkins J."/>
            <person name="Haas F.B."/>
            <person name="Piednoel M."/>
            <person name="Gundlach H."/>
            <person name="Van Bel M."/>
            <person name="Meyberg R."/>
            <person name="Vives C."/>
            <person name="Morata J."/>
            <person name="Symeonidi A."/>
            <person name="Hiss M."/>
            <person name="Muchero W."/>
            <person name="Kamisugi Y."/>
            <person name="Saleh O."/>
            <person name="Blanc G."/>
            <person name="Decker E.L."/>
            <person name="van Gessel N."/>
            <person name="Grimwood J."/>
            <person name="Hayes R.D."/>
            <person name="Graham S.W."/>
            <person name="Gunter L.E."/>
            <person name="McDaniel S.F."/>
            <person name="Hoernstein S.N.W."/>
            <person name="Larsson A."/>
            <person name="Li F.W."/>
            <person name="Perroud P.F."/>
            <person name="Phillips J."/>
            <person name="Ranjan P."/>
            <person name="Rokshar D.S."/>
            <person name="Rothfels C.J."/>
            <person name="Schneider L."/>
            <person name="Shu S."/>
            <person name="Stevenson D.W."/>
            <person name="Thummler F."/>
            <person name="Tillich M."/>
            <person name="Villarreal Aguilar J.C."/>
            <person name="Widiez T."/>
            <person name="Wong G.K."/>
            <person name="Wymore A."/>
            <person name="Zhang Y."/>
            <person name="Zimmer A.D."/>
            <person name="Quatrano R.S."/>
            <person name="Mayer K.F.X."/>
            <person name="Goodstein D."/>
            <person name="Casacuberta J.M."/>
            <person name="Vandepoele K."/>
            <person name="Reski R."/>
            <person name="Cuming A.C."/>
            <person name="Tuskan G.A."/>
            <person name="Maumus F."/>
            <person name="Salse J."/>
            <person name="Schmutz J."/>
            <person name="Rensing S.A."/>
        </authorList>
    </citation>
    <scope>NUCLEOTIDE SEQUENCE [LARGE SCALE GENOMIC DNA]</scope>
    <source>
        <strain evidence="10 11">cv. Gransden 2004</strain>
    </source>
</reference>
<dbReference type="InterPro" id="IPR016341">
    <property type="entry name" value="Clathrin_heavy_chain"/>
</dbReference>
<evidence type="ECO:0000256" key="3">
    <source>
        <dbReference type="ARBA" id="ARBA00023136"/>
    </source>
</evidence>
<feature type="repeat" description="CHCR" evidence="7">
    <location>
        <begin position="964"/>
        <end position="1109"/>
    </location>
</feature>
<evidence type="ECO:0000256" key="5">
    <source>
        <dbReference type="ARBA" id="ARBA00023329"/>
    </source>
</evidence>
<name>A0A2K1KF09_PHYPA</name>
<organism evidence="9">
    <name type="scientific">Physcomitrium patens</name>
    <name type="common">Spreading-leaved earth moss</name>
    <name type="synonym">Physcomitrella patens</name>
    <dbReference type="NCBI Taxonomy" id="3218"/>
    <lineage>
        <taxon>Eukaryota</taxon>
        <taxon>Viridiplantae</taxon>
        <taxon>Streptophyta</taxon>
        <taxon>Embryophyta</taxon>
        <taxon>Bryophyta</taxon>
        <taxon>Bryophytina</taxon>
        <taxon>Bryopsida</taxon>
        <taxon>Funariidae</taxon>
        <taxon>Funariales</taxon>
        <taxon>Funariaceae</taxon>
        <taxon>Physcomitrium</taxon>
    </lineage>
</organism>
<feature type="repeat" description="CHCR" evidence="7">
    <location>
        <begin position="1113"/>
        <end position="1256"/>
    </location>
</feature>
<dbReference type="Pfam" id="PF13838">
    <property type="entry name" value="Clathrin_H_link"/>
    <property type="match status" value="1"/>
</dbReference>
<keyword evidence="2" id="KW-0677">Repeat</keyword>
<dbReference type="GO" id="GO:0005198">
    <property type="term" value="F:structural molecule activity"/>
    <property type="evidence" value="ECO:0007669"/>
    <property type="project" value="InterPro"/>
</dbReference>
<dbReference type="PANTHER" id="PTHR10292:SF1">
    <property type="entry name" value="CLATHRIN HEAVY CHAIN"/>
    <property type="match status" value="1"/>
</dbReference>
<evidence type="ECO:0000259" key="8">
    <source>
        <dbReference type="Pfam" id="PF09268"/>
    </source>
</evidence>
<keyword evidence="4 6" id="KW-0168">Coated pit</keyword>
<gene>
    <name evidence="9" type="ORF">PHYPA_008713</name>
</gene>
<evidence type="ECO:0000256" key="4">
    <source>
        <dbReference type="ARBA" id="ARBA00023176"/>
    </source>
</evidence>
<dbReference type="PIRSF" id="PIRSF002290">
    <property type="entry name" value="Clathrin_H_chain"/>
    <property type="match status" value="1"/>
</dbReference>
<dbReference type="PROSITE" id="PS50236">
    <property type="entry name" value="CHCR"/>
    <property type="match status" value="7"/>
</dbReference>
<evidence type="ECO:0000256" key="7">
    <source>
        <dbReference type="PROSITE-ProRule" id="PRU01006"/>
    </source>
</evidence>
<dbReference type="PaxDb" id="3218-PP1S270_53V6.1"/>
<dbReference type="FunFam" id="1.25.40.730:FF:000002">
    <property type="entry name" value="Clathrin heavy chain"/>
    <property type="match status" value="1"/>
</dbReference>
<comment type="function">
    <text evidence="6">Clathrin is the major protein of the polyhedral coat of coated pits and vesicles.</text>
</comment>
<dbReference type="GO" id="GO:0071439">
    <property type="term" value="C:clathrin complex"/>
    <property type="evidence" value="ECO:0000318"/>
    <property type="project" value="GO_Central"/>
</dbReference>
<proteinExistence type="inferred from homology"/>
<dbReference type="EnsemblPlants" id="Pp3c6_9130V3.1">
    <property type="protein sequence ID" value="Pp3c6_9130V3.1"/>
    <property type="gene ID" value="Pp3c6_9130"/>
</dbReference>
<dbReference type="InterPro" id="IPR016024">
    <property type="entry name" value="ARM-type_fold"/>
</dbReference>
<dbReference type="Gene3D" id="1.25.40.10">
    <property type="entry name" value="Tetratricopeptide repeat domain"/>
    <property type="match status" value="3"/>
</dbReference>
<feature type="domain" description="Clathrin heavy chain linker core motif" evidence="8">
    <location>
        <begin position="315"/>
        <end position="338"/>
    </location>
</feature>
<dbReference type="FunFam" id="1.25.40.10:FF:000686">
    <property type="entry name" value="Clathrin heavy chain"/>
    <property type="match status" value="1"/>
</dbReference>
<comment type="similarity">
    <text evidence="1 6">Belongs to the clathrin heavy chain family.</text>
</comment>
<evidence type="ECO:0000313" key="9">
    <source>
        <dbReference type="EMBL" id="PNR52339.1"/>
    </source>
</evidence>
<reference evidence="10" key="3">
    <citation type="submission" date="2020-12" db="UniProtKB">
        <authorList>
            <consortium name="EnsemblPlants"/>
        </authorList>
    </citation>
    <scope>IDENTIFICATION</scope>
</reference>
<dbReference type="SMART" id="SM00299">
    <property type="entry name" value="CLH"/>
    <property type="match status" value="7"/>
</dbReference>
<keyword evidence="11" id="KW-1185">Reference proteome</keyword>
<keyword evidence="5 6" id="KW-0968">Cytoplasmic vesicle</keyword>
<evidence type="ECO:0000313" key="11">
    <source>
        <dbReference type="Proteomes" id="UP000006727"/>
    </source>
</evidence>
<protein>
    <recommendedName>
        <fullName evidence="6">Clathrin heavy chain</fullName>
    </recommendedName>
</protein>
<dbReference type="GO" id="GO:0030132">
    <property type="term" value="C:clathrin coat of coated pit"/>
    <property type="evidence" value="ECO:0007669"/>
    <property type="project" value="InterPro"/>
</dbReference>
<dbReference type="InterPro" id="IPR015348">
    <property type="entry name" value="Clathrin_H-chain_linker_core"/>
</dbReference>
<evidence type="ECO:0000256" key="2">
    <source>
        <dbReference type="ARBA" id="ARBA00022737"/>
    </source>
</evidence>
<dbReference type="Proteomes" id="UP000006727">
    <property type="component" value="Chromosome 6"/>
</dbReference>
<dbReference type="GO" id="GO:0032051">
    <property type="term" value="F:clathrin light chain binding"/>
    <property type="evidence" value="ECO:0000318"/>
    <property type="project" value="GO_Central"/>
</dbReference>
<dbReference type="InterPro" id="IPR055358">
    <property type="entry name" value="CHCR"/>
</dbReference>
<sequence>MDSDKYICVRETSPQNNVVIIDMASPMQPLRRPITADSALMNPSSKVLALKAQIPGTTQDHLQIFNIELKSKVKAHMMLEQVVFWKWVTSSLLGLVTQTAVYHWSIEGESEPQKMFERTASLMSNQIINYRCDASEKWLVLIGIAPGSQERPALVKGNMQLFSVDQQRSQALEAHAAVFASIELPGGDHSSTLISFATKTVVAGQIISKLHVIELGAQPAESGKPSFTKKQADLFFPPDFADDFPVAMQITSKYNLIFVITKLGLLFVYDLETATAVYRNRISPDPIFLTAEATEAGGFYAINRRGQVLLATVNEATIVPFVSIQLNNLELAVSLAKRGNLPGADNLIVQRFQELFLEHKHTEAAELAAESPQGILRTPETIARFRTVPIQAGQTSPLLRYFGTLLNKGKLNAFESLELTRLVVSQKKNHLLETWLTEDKLDCSEELGDLVKSVDKDLALKIYIKARASPKVVVLFAQRQEFEKILIYSNQVGYTPDYLSLLQTITQTDPQGAVNFAVKMSEMKGGSPVDYNTITDFFLQRNMIREATAFLLDVLKPNLPEHGALQTKALEINLVTFPNVADAILTNGIFKHYDRPRIAQLCEKAGVYMRAMQLYTELSDIKRVIINTHAIESQALMDFFGTLSKDWALECMKELLSANLRANLQIVVQVAKEYAEQLGINACINMFDEFKSYEGLFLFLNFYVNSSEDPEVHFKYIESAAKTAQFKEVERITRESNFYPAERTKSFLMEAKLQDARPLINVCDRHDFVPDLIHYLYVNNMLRFIEGYVQKVNPSKAPQVLSQLLDDDCPEEFIKGLLLSVRSLLSVEALVDECEKRNRLKLLTPLLEHLVSEGSKDVQVHNALGKVTIDTNNNPEQFLYTNSYYDSRVVGKYCEKRDSSLAVVAYRRGQCDDELVNVTTRNSLFKLQARYVVERMDATLWAKILDPENPFRRQLIDQVVSTALPESKSPEQVSVTVKAFMSANLPNELIELLEKIVLQNTAFSSNPNLQNLLILTAVKTEKSRVMDYIHRLENFDGPAVGEIAVGAQLYEEAFMIFKKFNLNVQAVNVLLDNLHSIGRAAEFAERVEVDEVWSQVGKAQLRDGPISDAIDSFVRAKDASQFTNVIREAGKLKAYDNLVRYLIMVRQKVKEPQVDSALIFAYAKMSRLDDLTEIVAQPNGCVANLLVVGDRLFNEELYQAAKVVFSHIGNWPRLTSTLVKLYQFQAAIEVAHKANSSKTWREVCFACVDTEEFRLAQICGLKIIIQVDLLEEVSEYYQNKGNFDELIMLMESGIGLERAHMGIFTELGILYAKYRPEKLMEHLNLFSTRINIPKLLRICDEHHHWKELSYLYIQYEEYDNAAATIMGHSPDAWDHIQFKDVVSKVANVELYYKAIQFYLQEHPEILNDLLAVLVTRVDHSRAVDIMRKAGHLPLVKPYMQAVQNCNLSAVNEALNELYIEEEDYEMIRESIDTYDNFDPIAMAQRIENHELLEMRRIAAYIYKKAGRWQQSVALSKKDNLFSDAMETTSQSGDSVFVEELLTFFVKEGKKECFAACLYTCYDLIQADVVIELAWMNNMMDFAYPFLLQYLREYSLKVAHLMSYKNQDDVHGKLDHNLVADSNMYAQLLPLALPAPPIVAASGTFDAYAGLPAYGLLQSRGSTSPTY</sequence>
<dbReference type="FunFam" id="2.130.10.110:FF:000002">
    <property type="entry name" value="Clathrin heavy chain"/>
    <property type="match status" value="1"/>
</dbReference>
<evidence type="ECO:0000313" key="10">
    <source>
        <dbReference type="EnsemblPlants" id="Pp3c6_9130V3.1"/>
    </source>
</evidence>
<dbReference type="PANTHER" id="PTHR10292">
    <property type="entry name" value="CLATHRIN HEAVY CHAIN RELATED"/>
    <property type="match status" value="1"/>
</dbReference>
<dbReference type="SUPFAM" id="SSF50989">
    <property type="entry name" value="Clathrin heavy-chain terminal domain"/>
    <property type="match status" value="1"/>
</dbReference>
<dbReference type="FunFam" id="1.25.40.10:FF:000002">
    <property type="entry name" value="Clathrin heavy chain"/>
    <property type="match status" value="1"/>
</dbReference>